<name>A0A6P2CU13_9BACT</name>
<keyword evidence="3" id="KW-1185">Reference proteome</keyword>
<evidence type="ECO:0000256" key="1">
    <source>
        <dbReference type="SAM" id="MobiDB-lite"/>
    </source>
</evidence>
<reference evidence="2 3" key="1">
    <citation type="submission" date="2019-05" db="EMBL/GenBank/DDBJ databases">
        <authorList>
            <consortium name="Science for Life Laboratories"/>
        </authorList>
    </citation>
    <scope>NUCLEOTIDE SEQUENCE [LARGE SCALE GENOMIC DNA]</scope>
    <source>
        <strain evidence="2">Soil9</strain>
    </source>
</reference>
<dbReference type="EMBL" id="LR593886">
    <property type="protein sequence ID" value="VTR91635.1"/>
    <property type="molecule type" value="Genomic_DNA"/>
</dbReference>
<dbReference type="KEGG" id="gms:SOIL9_60790"/>
<evidence type="ECO:0000313" key="3">
    <source>
        <dbReference type="Proteomes" id="UP000464178"/>
    </source>
</evidence>
<organism evidence="2 3">
    <name type="scientific">Gemmata massiliana</name>
    <dbReference type="NCBI Taxonomy" id="1210884"/>
    <lineage>
        <taxon>Bacteria</taxon>
        <taxon>Pseudomonadati</taxon>
        <taxon>Planctomycetota</taxon>
        <taxon>Planctomycetia</taxon>
        <taxon>Gemmatales</taxon>
        <taxon>Gemmataceae</taxon>
        <taxon>Gemmata</taxon>
    </lineage>
</organism>
<dbReference type="Proteomes" id="UP000464178">
    <property type="component" value="Chromosome"/>
</dbReference>
<accession>A0A6P2CU13</accession>
<evidence type="ECO:0000313" key="2">
    <source>
        <dbReference type="EMBL" id="VTR91635.1"/>
    </source>
</evidence>
<protein>
    <submittedName>
        <fullName evidence="2">Uncharacterized protein</fullName>
    </submittedName>
</protein>
<sequence>MCAESVPLLDGKASHAPLHVGTRDAPDGTQEMIVRIRFTATVRFVLPGHSRLITDKMTVSREVDATRGGKHIPNGFEGMPLRL</sequence>
<gene>
    <name evidence="2" type="ORF">SOIL9_60790</name>
</gene>
<dbReference type="AlphaFoldDB" id="A0A6P2CU13"/>
<feature type="region of interest" description="Disordered" evidence="1">
    <location>
        <begin position="1"/>
        <end position="25"/>
    </location>
</feature>
<proteinExistence type="predicted"/>
<feature type="region of interest" description="Disordered" evidence="1">
    <location>
        <begin position="64"/>
        <end position="83"/>
    </location>
</feature>